<dbReference type="RefSeq" id="WP_013323516.1">
    <property type="nucleotide sequence ID" value="NC_014501.1"/>
</dbReference>
<dbReference type="Proteomes" id="UP000008206">
    <property type="component" value="Chromosome"/>
</dbReference>
<dbReference type="PANTHER" id="PTHR14015">
    <property type="entry name" value="OPIOID GROWTH FACTOR RECEPTOR OGFR ZETA-TYPE OPIOID RECEPTOR"/>
    <property type="match status" value="1"/>
</dbReference>
<evidence type="ECO:0000313" key="3">
    <source>
        <dbReference type="Proteomes" id="UP000008206"/>
    </source>
</evidence>
<dbReference type="PANTHER" id="PTHR14015:SF2">
    <property type="entry name" value="OPIOID GROWTH FACTOR RECEPTOR (OGFR) CONSERVED DOMAIN-CONTAINING PROTEIN"/>
    <property type="match status" value="1"/>
</dbReference>
<dbReference type="EMBL" id="CP002198">
    <property type="protein sequence ID" value="ADN15447.1"/>
    <property type="molecule type" value="Genomic_DNA"/>
</dbReference>
<dbReference type="AlphaFoldDB" id="E0UF76"/>
<dbReference type="GO" id="GO:0140625">
    <property type="term" value="F:opioid growth factor receptor activity"/>
    <property type="evidence" value="ECO:0007669"/>
    <property type="project" value="InterPro"/>
</dbReference>
<dbReference type="InterPro" id="IPR006757">
    <property type="entry name" value="OGF_rcpt"/>
</dbReference>
<proteinExistence type="predicted"/>
<evidence type="ECO:0000259" key="1">
    <source>
        <dbReference type="Pfam" id="PF04664"/>
    </source>
</evidence>
<dbReference type="eggNOG" id="COG5533">
    <property type="taxonomic scope" value="Bacteria"/>
</dbReference>
<name>E0UF76_GLOV7</name>
<accession>E0UF76</accession>
<organism evidence="2 3">
    <name type="scientific">Gloeothece verrucosa (strain PCC 7822)</name>
    <name type="common">Cyanothece sp. (strain PCC 7822)</name>
    <dbReference type="NCBI Taxonomy" id="497965"/>
    <lineage>
        <taxon>Bacteria</taxon>
        <taxon>Bacillati</taxon>
        <taxon>Cyanobacteriota</taxon>
        <taxon>Cyanophyceae</taxon>
        <taxon>Oscillatoriophycideae</taxon>
        <taxon>Chroococcales</taxon>
        <taxon>Aphanothecaceae</taxon>
        <taxon>Gloeothece</taxon>
        <taxon>Gloeothece verrucosa</taxon>
    </lineage>
</organism>
<sequence length="190" mass="22431">MSFVNAKNLSSPLILFYKGESSTITSHPGKKGYLIDEIYNWDFERLEYVHDYIQWLFPLAERSAFNLDAPVLTDEDIECFKNDEDLKTNVLKSFKLMMKFYGFDCDDSRGSVSLKKSNNFQERSKNWLTIKNHNHLRITRILKSLTLLGLNRYALAFFNILNELYQDYKQEISTCSYNYWKEAAQISIDR</sequence>
<protein>
    <submittedName>
        <fullName evidence="2">Opioid growth factor receptor (OGFr) conserved region</fullName>
    </submittedName>
</protein>
<evidence type="ECO:0000313" key="2">
    <source>
        <dbReference type="EMBL" id="ADN15447.1"/>
    </source>
</evidence>
<feature type="domain" description="Opioid growth factor receptor (OGFr) conserved" evidence="1">
    <location>
        <begin position="25"/>
        <end position="183"/>
    </location>
</feature>
<dbReference type="Pfam" id="PF04664">
    <property type="entry name" value="OGFr_N"/>
    <property type="match status" value="1"/>
</dbReference>
<gene>
    <name evidence="2" type="ordered locus">Cyan7822_3505</name>
</gene>
<dbReference type="InterPro" id="IPR039574">
    <property type="entry name" value="OGFr"/>
</dbReference>
<dbReference type="STRING" id="497965.Cyan7822_3505"/>
<dbReference type="OrthoDB" id="273514at2"/>
<reference evidence="3" key="1">
    <citation type="journal article" date="2011" name="MBio">
        <title>Novel metabolic attributes of the genus Cyanothece, comprising a group of unicellular nitrogen-fixing Cyanobacteria.</title>
        <authorList>
            <person name="Bandyopadhyay A."/>
            <person name="Elvitigala T."/>
            <person name="Welsh E."/>
            <person name="Stockel J."/>
            <person name="Liberton M."/>
            <person name="Min H."/>
            <person name="Sherman L.A."/>
            <person name="Pakrasi H.B."/>
        </authorList>
    </citation>
    <scope>NUCLEOTIDE SEQUENCE [LARGE SCALE GENOMIC DNA]</scope>
    <source>
        <strain evidence="3">PCC 7822</strain>
    </source>
</reference>
<dbReference type="KEGG" id="cyj:Cyan7822_3505"/>
<keyword evidence="3" id="KW-1185">Reference proteome</keyword>
<dbReference type="HOGENOM" id="CLU_068726_1_0_3"/>
<keyword evidence="2" id="KW-0675">Receptor</keyword>
<dbReference type="GO" id="GO:0016020">
    <property type="term" value="C:membrane"/>
    <property type="evidence" value="ECO:0007669"/>
    <property type="project" value="InterPro"/>
</dbReference>